<dbReference type="GeneID" id="16511525"/>
<dbReference type="OrthoDB" id="37401at10239"/>
<accession>S6B628</accession>
<evidence type="ECO:0000313" key="3">
    <source>
        <dbReference type="Proteomes" id="UP000014701"/>
    </source>
</evidence>
<keyword evidence="3" id="KW-1185">Reference proteome</keyword>
<feature type="region of interest" description="Disordered" evidence="1">
    <location>
        <begin position="1"/>
        <end position="21"/>
    </location>
</feature>
<dbReference type="EMBL" id="AP013029">
    <property type="protein sequence ID" value="BAN59552.1"/>
    <property type="molecule type" value="Genomic_DNA"/>
</dbReference>
<gene>
    <name evidence="2" type="primary">orf66b</name>
</gene>
<dbReference type="RefSeq" id="YP_008318320.1">
    <property type="nucleotide sequence ID" value="NC_021856.1"/>
</dbReference>
<dbReference type="Proteomes" id="UP000014701">
    <property type="component" value="Segment"/>
</dbReference>
<evidence type="ECO:0000313" key="2">
    <source>
        <dbReference type="EMBL" id="BAN59552.1"/>
    </source>
</evidence>
<proteinExistence type="predicted"/>
<organism evidence="2 3">
    <name type="scientific">Bacillus phage phiNIT1</name>
    <dbReference type="NCBI Taxonomy" id="207656"/>
    <lineage>
        <taxon>Viruses</taxon>
        <taxon>Duplodnaviria</taxon>
        <taxon>Heunggongvirae</taxon>
        <taxon>Uroviricota</taxon>
        <taxon>Caudoviricetes</taxon>
        <taxon>Herelleviridae</taxon>
        <taxon>Bastillevirinae</taxon>
        <taxon>Nitunavirus</taxon>
        <taxon>Nitunavirus NIT1</taxon>
    </lineage>
</organism>
<evidence type="ECO:0000256" key="1">
    <source>
        <dbReference type="SAM" id="MobiDB-lite"/>
    </source>
</evidence>
<reference evidence="2 3" key="1">
    <citation type="submission" date="2013-02" db="EMBL/GenBank/DDBJ databases">
        <title>phiNIT1 genome sequensing.</title>
        <authorList>
            <person name="Ozaki T."/>
            <person name="Kaneko J."/>
        </authorList>
    </citation>
    <scope>NUCLEOTIDE SEQUENCE [LARGE SCALE GENOMIC DNA]</scope>
    <source>
        <strain evidence="2">PhiNIT1</strain>
    </source>
</reference>
<protein>
    <submittedName>
        <fullName evidence="2">Uncharacterized protein</fullName>
    </submittedName>
</protein>
<name>S6B628_9CAUD</name>
<sequence length="66" mass="7530">MMEKNGNKSVKSGVIVKRSKAPDSSYEATEARISESMQKYQEGLKVLAELIKKSKRIQKRKTDEEL</sequence>
<dbReference type="KEGG" id="vg:16511525"/>